<evidence type="ECO:0000256" key="5">
    <source>
        <dbReference type="ARBA" id="ARBA00022989"/>
    </source>
</evidence>
<protein>
    <recommendedName>
        <fullName evidence="8">Major facilitator superfamily (MFS) profile domain-containing protein</fullName>
    </recommendedName>
</protein>
<feature type="transmembrane region" description="Helical" evidence="7">
    <location>
        <begin position="37"/>
        <end position="58"/>
    </location>
</feature>
<dbReference type="PANTHER" id="PTHR43045">
    <property type="entry name" value="SHIKIMATE TRANSPORTER"/>
    <property type="match status" value="1"/>
</dbReference>
<evidence type="ECO:0000313" key="9">
    <source>
        <dbReference type="EMBL" id="CAG9187434.1"/>
    </source>
</evidence>
<dbReference type="Proteomes" id="UP000701702">
    <property type="component" value="Unassembled WGS sequence"/>
</dbReference>
<feature type="domain" description="Major facilitator superfamily (MFS) profile" evidence="8">
    <location>
        <begin position="1"/>
        <end position="92"/>
    </location>
</feature>
<dbReference type="Pfam" id="PF00083">
    <property type="entry name" value="Sugar_tr"/>
    <property type="match status" value="1"/>
</dbReference>
<evidence type="ECO:0000256" key="1">
    <source>
        <dbReference type="ARBA" id="ARBA00004651"/>
    </source>
</evidence>
<keyword evidence="3" id="KW-1003">Cell membrane</keyword>
<keyword evidence="2" id="KW-0813">Transport</keyword>
<dbReference type="PROSITE" id="PS50850">
    <property type="entry name" value="MFS"/>
    <property type="match status" value="1"/>
</dbReference>
<comment type="subcellular location">
    <subcellularLocation>
        <location evidence="1">Cell membrane</location>
        <topology evidence="1">Multi-pass membrane protein</topology>
    </subcellularLocation>
</comment>
<evidence type="ECO:0000256" key="3">
    <source>
        <dbReference type="ARBA" id="ARBA00022475"/>
    </source>
</evidence>
<feature type="transmembrane region" description="Helical" evidence="7">
    <location>
        <begin position="6"/>
        <end position="25"/>
    </location>
</feature>
<dbReference type="InterPro" id="IPR020846">
    <property type="entry name" value="MFS_dom"/>
</dbReference>
<reference evidence="9 10" key="1">
    <citation type="submission" date="2021-08" db="EMBL/GenBank/DDBJ databases">
        <authorList>
            <person name="Peeters C."/>
        </authorList>
    </citation>
    <scope>NUCLEOTIDE SEQUENCE [LARGE SCALE GENOMIC DNA]</scope>
    <source>
        <strain evidence="9 10">LMG 23994</strain>
    </source>
</reference>
<evidence type="ECO:0000256" key="2">
    <source>
        <dbReference type="ARBA" id="ARBA00022448"/>
    </source>
</evidence>
<dbReference type="InterPro" id="IPR005828">
    <property type="entry name" value="MFS_sugar_transport-like"/>
</dbReference>
<keyword evidence="10" id="KW-1185">Reference proteome</keyword>
<evidence type="ECO:0000256" key="7">
    <source>
        <dbReference type="SAM" id="Phobius"/>
    </source>
</evidence>
<accession>A0ABN7ZNB1</accession>
<evidence type="ECO:0000313" key="10">
    <source>
        <dbReference type="Proteomes" id="UP000701702"/>
    </source>
</evidence>
<name>A0ABN7ZNB1_9BURK</name>
<dbReference type="EMBL" id="CAJZAF010000071">
    <property type="protein sequence ID" value="CAG9187434.1"/>
    <property type="molecule type" value="Genomic_DNA"/>
</dbReference>
<keyword evidence="6 7" id="KW-0472">Membrane</keyword>
<proteinExistence type="predicted"/>
<gene>
    <name evidence="9" type="ORF">LMG23994_06879</name>
</gene>
<evidence type="ECO:0000259" key="8">
    <source>
        <dbReference type="PROSITE" id="PS50850"/>
    </source>
</evidence>
<feature type="transmembrane region" description="Helical" evidence="7">
    <location>
        <begin position="70"/>
        <end position="88"/>
    </location>
</feature>
<dbReference type="SUPFAM" id="SSF103473">
    <property type="entry name" value="MFS general substrate transporter"/>
    <property type="match status" value="1"/>
</dbReference>
<comment type="caution">
    <text evidence="9">The sequence shown here is derived from an EMBL/GenBank/DDBJ whole genome shotgun (WGS) entry which is preliminary data.</text>
</comment>
<dbReference type="PANTHER" id="PTHR43045:SF7">
    <property type="entry name" value="MAJOR FACILITATOR SUPERFAMILY TRANSPORTER"/>
    <property type="match status" value="1"/>
</dbReference>
<keyword evidence="4 7" id="KW-0812">Transmembrane</keyword>
<evidence type="ECO:0000256" key="6">
    <source>
        <dbReference type="ARBA" id="ARBA00023136"/>
    </source>
</evidence>
<dbReference type="Gene3D" id="1.20.1250.20">
    <property type="entry name" value="MFS general substrate transporter like domains"/>
    <property type="match status" value="1"/>
</dbReference>
<dbReference type="InterPro" id="IPR036259">
    <property type="entry name" value="MFS_trans_sf"/>
</dbReference>
<organism evidence="9 10">
    <name type="scientific">Cupriavidus pinatubonensis</name>
    <dbReference type="NCBI Taxonomy" id="248026"/>
    <lineage>
        <taxon>Bacteria</taxon>
        <taxon>Pseudomonadati</taxon>
        <taxon>Pseudomonadota</taxon>
        <taxon>Betaproteobacteria</taxon>
        <taxon>Burkholderiales</taxon>
        <taxon>Burkholderiaceae</taxon>
        <taxon>Cupriavidus</taxon>
    </lineage>
</organism>
<keyword evidence="5 7" id="KW-1133">Transmembrane helix</keyword>
<sequence length="98" mass="10742">MLFLLLLVPILYLAMVYGPMAAFMVELFPARVRYTSLSLPFHLGAGWVGGMLSFVVTAMNVSSGDVYYGLWYPVIIAGAAFVIGMLFVPETRGRDLST</sequence>
<evidence type="ECO:0000256" key="4">
    <source>
        <dbReference type="ARBA" id="ARBA00022692"/>
    </source>
</evidence>